<name>A0A811K8X4_9BILA</name>
<dbReference type="Proteomes" id="UP000614601">
    <property type="component" value="Unassembled WGS sequence"/>
</dbReference>
<protein>
    <recommendedName>
        <fullName evidence="2">Domain of unknown function DB domain-containing protein</fullName>
    </recommendedName>
</protein>
<keyword evidence="1" id="KW-0732">Signal</keyword>
<comment type="caution">
    <text evidence="3">The sequence shown here is derived from an EMBL/GenBank/DDBJ whole genome shotgun (WGS) entry which is preliminary data.</text>
</comment>
<evidence type="ECO:0000259" key="2">
    <source>
        <dbReference type="Pfam" id="PF01682"/>
    </source>
</evidence>
<organism evidence="3 4">
    <name type="scientific">Bursaphelenchus okinawaensis</name>
    <dbReference type="NCBI Taxonomy" id="465554"/>
    <lineage>
        <taxon>Eukaryota</taxon>
        <taxon>Metazoa</taxon>
        <taxon>Ecdysozoa</taxon>
        <taxon>Nematoda</taxon>
        <taxon>Chromadorea</taxon>
        <taxon>Rhabditida</taxon>
        <taxon>Tylenchina</taxon>
        <taxon>Tylenchomorpha</taxon>
        <taxon>Aphelenchoidea</taxon>
        <taxon>Aphelenchoididae</taxon>
        <taxon>Bursaphelenchus</taxon>
    </lineage>
</organism>
<dbReference type="EMBL" id="CAJFDH010000002">
    <property type="protein sequence ID" value="CAD5212209.1"/>
    <property type="molecule type" value="Genomic_DNA"/>
</dbReference>
<dbReference type="Proteomes" id="UP000783686">
    <property type="component" value="Unassembled WGS sequence"/>
</dbReference>
<accession>A0A811K8X4</accession>
<feature type="signal peptide" evidence="1">
    <location>
        <begin position="1"/>
        <end position="20"/>
    </location>
</feature>
<evidence type="ECO:0000313" key="3">
    <source>
        <dbReference type="EMBL" id="CAD5212209.1"/>
    </source>
</evidence>
<sequence>MRRTQMPSLLILLLIPLVSAQLTADNLRATCPNDKEICYSKAAQGECYGNSLKAQVLNKNCPCSCSEVLHSRIQNCCKTVGQPEMKFCLPLCGYNTTVEELGSSLGVKCVSQLTTLAYCAADNNNNTECCKAKGVAEECMSFCKGDVPTCDLQSIFSYQPCLKSMKAITQCQVENLSAEARFDPDWQAPCEWE</sequence>
<dbReference type="InterPro" id="IPR002602">
    <property type="entry name" value="DB"/>
</dbReference>
<dbReference type="OrthoDB" id="5843172at2759"/>
<feature type="domain" description="Domain of unknown function DB" evidence="2">
    <location>
        <begin position="76"/>
        <end position="171"/>
    </location>
</feature>
<gene>
    <name evidence="3" type="ORF">BOKJ2_LOCUS4088</name>
</gene>
<reference evidence="3" key="1">
    <citation type="submission" date="2020-09" db="EMBL/GenBank/DDBJ databases">
        <authorList>
            <person name="Kikuchi T."/>
        </authorList>
    </citation>
    <scope>NUCLEOTIDE SEQUENCE</scope>
    <source>
        <strain evidence="3">SH1</strain>
    </source>
</reference>
<feature type="chain" id="PRO_5035594789" description="Domain of unknown function DB domain-containing protein" evidence="1">
    <location>
        <begin position="21"/>
        <end position="193"/>
    </location>
</feature>
<proteinExistence type="predicted"/>
<keyword evidence="4" id="KW-1185">Reference proteome</keyword>
<evidence type="ECO:0000256" key="1">
    <source>
        <dbReference type="SAM" id="SignalP"/>
    </source>
</evidence>
<dbReference type="AlphaFoldDB" id="A0A811K8X4"/>
<dbReference type="EMBL" id="CAJFCW020000002">
    <property type="protein sequence ID" value="CAG9095286.1"/>
    <property type="molecule type" value="Genomic_DNA"/>
</dbReference>
<evidence type="ECO:0000313" key="4">
    <source>
        <dbReference type="Proteomes" id="UP000614601"/>
    </source>
</evidence>
<dbReference type="Pfam" id="PF01682">
    <property type="entry name" value="DB"/>
    <property type="match status" value="1"/>
</dbReference>